<dbReference type="Proteomes" id="UP000193077">
    <property type="component" value="Unassembled WGS sequence"/>
</dbReference>
<protein>
    <submittedName>
        <fullName evidence="1">Uncharacterized protein</fullName>
    </submittedName>
</protein>
<dbReference type="RefSeq" id="WP_085795863.1">
    <property type="nucleotide sequence ID" value="NZ_FWFO01000001.1"/>
</dbReference>
<reference evidence="1 2" key="1">
    <citation type="submission" date="2017-03" db="EMBL/GenBank/DDBJ databases">
        <authorList>
            <person name="Afonso C.L."/>
            <person name="Miller P.J."/>
            <person name="Scott M.A."/>
            <person name="Spackman E."/>
            <person name="Goraichik I."/>
            <person name="Dimitrov K.M."/>
            <person name="Suarez D.L."/>
            <person name="Swayne D.E."/>
        </authorList>
    </citation>
    <scope>NUCLEOTIDE SEQUENCE [LARGE SCALE GENOMIC DNA]</scope>
    <source>
        <strain evidence="1 2">CECT 7639</strain>
    </source>
</reference>
<proteinExistence type="predicted"/>
<gene>
    <name evidence="1" type="ORF">TRL7639_02387</name>
</gene>
<evidence type="ECO:0000313" key="1">
    <source>
        <dbReference type="EMBL" id="SLN44680.1"/>
    </source>
</evidence>
<organism evidence="1 2">
    <name type="scientific">Falsiruegeria litorea R37</name>
    <dbReference type="NCBI Taxonomy" id="1200284"/>
    <lineage>
        <taxon>Bacteria</taxon>
        <taxon>Pseudomonadati</taxon>
        <taxon>Pseudomonadota</taxon>
        <taxon>Alphaproteobacteria</taxon>
        <taxon>Rhodobacterales</taxon>
        <taxon>Roseobacteraceae</taxon>
        <taxon>Falsiruegeria</taxon>
    </lineage>
</organism>
<dbReference type="AlphaFoldDB" id="A0A1Y5SR45"/>
<accession>A0A1Y5SR45</accession>
<sequence length="220" mass="22536">MAESESFIELEEASESASQAVRGTNMSLAELGRASETTDKALAGLVKDMSGLERGMRSGLKGAFEDLVFEGGKLSDVLKDAANSVVRSTYNAAVNPVIDGISGSISSGIGDFVGGLFGFAKGGSFSQGRVMPFANGGVVNGPVTFPMRGGTGLMGEAGPEAIMPLTRGADGKLGVRSAGGGRPVSVVMNISTPDAQSFQRSQGQIAAQMARALNRGNRNR</sequence>
<name>A0A1Y5SR45_9RHOB</name>
<evidence type="ECO:0000313" key="2">
    <source>
        <dbReference type="Proteomes" id="UP000193077"/>
    </source>
</evidence>
<keyword evidence="2" id="KW-1185">Reference proteome</keyword>
<dbReference type="EMBL" id="FWFO01000001">
    <property type="protein sequence ID" value="SLN44680.1"/>
    <property type="molecule type" value="Genomic_DNA"/>
</dbReference>
<dbReference type="OrthoDB" id="8448547at2"/>